<evidence type="ECO:0000313" key="6">
    <source>
        <dbReference type="Proteomes" id="UP000295328"/>
    </source>
</evidence>
<dbReference type="CDD" id="cd02440">
    <property type="entry name" value="AdoMet_MTases"/>
    <property type="match status" value="1"/>
</dbReference>
<proteinExistence type="inferred from homology"/>
<evidence type="ECO:0000256" key="2">
    <source>
        <dbReference type="ARBA" id="ARBA00022603"/>
    </source>
</evidence>
<protein>
    <submittedName>
        <fullName evidence="5">Class I SAM-dependent methyltransferase</fullName>
    </submittedName>
</protein>
<feature type="domain" description="Methyltransferase type 11" evidence="4">
    <location>
        <begin position="43"/>
        <end position="133"/>
    </location>
</feature>
<dbReference type="InterPro" id="IPR029063">
    <property type="entry name" value="SAM-dependent_MTases_sf"/>
</dbReference>
<sequence>MDYTDIFTNKAALYERSRPSYPDELLNFLKQQFNIKEETCIADMGAGTGKLTEKLLDLGCRVIAVEPNQKMAERLRDGLLCNQLEVFERPAEHSEIDDKSVQLVVAAQSFHWFDWQLFRDECRRILMPCGQVCLIWNVKDEDALINRRTEDIIKAYCPDYIGNSNGITSNDDTIRQFFDGDFELFEAQNDLSYGLQCFIERALSSSYAPEEDAPEYESFKAALTSLFETFAEDGMVIVPNTTRCYYGKV</sequence>
<evidence type="ECO:0000256" key="1">
    <source>
        <dbReference type="ARBA" id="ARBA00008361"/>
    </source>
</evidence>
<dbReference type="OrthoDB" id="9797252at2"/>
<accession>A0A4R6BJ66</accession>
<keyword evidence="3 5" id="KW-0808">Transferase</keyword>
<dbReference type="PANTHER" id="PTHR44942:SF4">
    <property type="entry name" value="METHYLTRANSFERASE TYPE 11 DOMAIN-CONTAINING PROTEIN"/>
    <property type="match status" value="1"/>
</dbReference>
<evidence type="ECO:0000313" key="5">
    <source>
        <dbReference type="EMBL" id="TDM01687.1"/>
    </source>
</evidence>
<dbReference type="Gene3D" id="3.40.50.150">
    <property type="entry name" value="Vaccinia Virus protein VP39"/>
    <property type="match status" value="1"/>
</dbReference>
<dbReference type="PANTHER" id="PTHR44942">
    <property type="entry name" value="METHYLTRANSF_11 DOMAIN-CONTAINING PROTEIN"/>
    <property type="match status" value="1"/>
</dbReference>
<dbReference type="AlphaFoldDB" id="A0A4R6BJ66"/>
<dbReference type="Pfam" id="PF08241">
    <property type="entry name" value="Methyltransf_11"/>
    <property type="match status" value="1"/>
</dbReference>
<dbReference type="Proteomes" id="UP000295328">
    <property type="component" value="Unassembled WGS sequence"/>
</dbReference>
<comment type="similarity">
    <text evidence="1">Belongs to the methyltransferase superfamily.</text>
</comment>
<gene>
    <name evidence="5" type="ORF">ERX37_05610</name>
</gene>
<dbReference type="InterPro" id="IPR051052">
    <property type="entry name" value="Diverse_substrate_MTase"/>
</dbReference>
<comment type="caution">
    <text evidence="5">The sequence shown here is derived from an EMBL/GenBank/DDBJ whole genome shotgun (WGS) entry which is preliminary data.</text>
</comment>
<reference evidence="5 6" key="1">
    <citation type="submission" date="2019-01" db="EMBL/GenBank/DDBJ databases">
        <title>Draft genome sequences of the type strains of six Macrococcus species.</title>
        <authorList>
            <person name="Mazhar S."/>
            <person name="Altermann E."/>
            <person name="Hill C."/>
            <person name="Mcauliffe O."/>
        </authorList>
    </citation>
    <scope>NUCLEOTIDE SEQUENCE [LARGE SCALE GENOMIC DNA]</scope>
    <source>
        <strain evidence="5 6">CCM4809</strain>
    </source>
</reference>
<dbReference type="InterPro" id="IPR013216">
    <property type="entry name" value="Methyltransf_11"/>
</dbReference>
<keyword evidence="6" id="KW-1185">Reference proteome</keyword>
<evidence type="ECO:0000256" key="3">
    <source>
        <dbReference type="ARBA" id="ARBA00022679"/>
    </source>
</evidence>
<dbReference type="SUPFAM" id="SSF53335">
    <property type="entry name" value="S-adenosyl-L-methionine-dependent methyltransferases"/>
    <property type="match status" value="1"/>
</dbReference>
<dbReference type="EMBL" id="SCWE01000002">
    <property type="protein sequence ID" value="TDM01687.1"/>
    <property type="molecule type" value="Genomic_DNA"/>
</dbReference>
<dbReference type="GO" id="GO:0032259">
    <property type="term" value="P:methylation"/>
    <property type="evidence" value="ECO:0007669"/>
    <property type="project" value="UniProtKB-KW"/>
</dbReference>
<keyword evidence="2 5" id="KW-0489">Methyltransferase</keyword>
<dbReference type="RefSeq" id="WP_133429703.1">
    <property type="nucleotide sequence ID" value="NZ_BMCC01000003.1"/>
</dbReference>
<dbReference type="GO" id="GO:0008757">
    <property type="term" value="F:S-adenosylmethionine-dependent methyltransferase activity"/>
    <property type="evidence" value="ECO:0007669"/>
    <property type="project" value="InterPro"/>
</dbReference>
<evidence type="ECO:0000259" key="4">
    <source>
        <dbReference type="Pfam" id="PF08241"/>
    </source>
</evidence>
<organism evidence="5 6">
    <name type="scientific">Macrococcus hajekii</name>
    <dbReference type="NCBI Taxonomy" id="198482"/>
    <lineage>
        <taxon>Bacteria</taxon>
        <taxon>Bacillati</taxon>
        <taxon>Bacillota</taxon>
        <taxon>Bacilli</taxon>
        <taxon>Bacillales</taxon>
        <taxon>Staphylococcaceae</taxon>
        <taxon>Macrococcus</taxon>
    </lineage>
</organism>
<name>A0A4R6BJ66_9STAP</name>